<dbReference type="Proteomes" id="UP000034163">
    <property type="component" value="Unassembled WGS sequence"/>
</dbReference>
<accession>A0A0G0WPL2</accession>
<organism evidence="1 2">
    <name type="scientific">candidate division WWE3 bacterium GW2011_GWB1_41_6</name>
    <dbReference type="NCBI Taxonomy" id="1619112"/>
    <lineage>
        <taxon>Bacteria</taxon>
        <taxon>Katanobacteria</taxon>
    </lineage>
</organism>
<evidence type="ECO:0000313" key="2">
    <source>
        <dbReference type="Proteomes" id="UP000034163"/>
    </source>
</evidence>
<evidence type="ECO:0000313" key="1">
    <source>
        <dbReference type="EMBL" id="KKS14669.1"/>
    </source>
</evidence>
<sequence>MAKAIKVSDLYSQPPGEFYLLYNLTMIIVLDRKITPEEFENAKEVYPDYIKTVVDTEKSVMAVGGEFHIDCEEALISQGSKLENLYGGGYRVSTKEVEYIAMSNFKPVLNKITYEVMDHEIRKKIYSLTKEYLEI</sequence>
<name>A0A0G0WPL2_UNCKA</name>
<protein>
    <submittedName>
        <fullName evidence="1">Uncharacterized protein</fullName>
    </submittedName>
</protein>
<comment type="caution">
    <text evidence="1">The sequence shown here is derived from an EMBL/GenBank/DDBJ whole genome shotgun (WGS) entry which is preliminary data.</text>
</comment>
<dbReference type="InterPro" id="IPR043731">
    <property type="entry name" value="DUF5674"/>
</dbReference>
<dbReference type="Pfam" id="PF18924">
    <property type="entry name" value="DUF5674"/>
    <property type="match status" value="1"/>
</dbReference>
<proteinExistence type="predicted"/>
<dbReference type="AlphaFoldDB" id="A0A0G0WPL2"/>
<reference evidence="1 2" key="1">
    <citation type="journal article" date="2015" name="Nature">
        <title>rRNA introns, odd ribosomes, and small enigmatic genomes across a large radiation of phyla.</title>
        <authorList>
            <person name="Brown C.T."/>
            <person name="Hug L.A."/>
            <person name="Thomas B.C."/>
            <person name="Sharon I."/>
            <person name="Castelle C.J."/>
            <person name="Singh A."/>
            <person name="Wilkins M.J."/>
            <person name="Williams K.H."/>
            <person name="Banfield J.F."/>
        </authorList>
    </citation>
    <scope>NUCLEOTIDE SEQUENCE [LARGE SCALE GENOMIC DNA]</scope>
</reference>
<dbReference type="EMBL" id="LCBS01000041">
    <property type="protein sequence ID" value="KKS14669.1"/>
    <property type="molecule type" value="Genomic_DNA"/>
</dbReference>
<gene>
    <name evidence="1" type="ORF">UU72_C0041G0007</name>
</gene>